<comment type="similarity">
    <text evidence="5">Belongs to the SAT4 family.</text>
</comment>
<evidence type="ECO:0000313" key="11">
    <source>
        <dbReference type="Proteomes" id="UP000006039"/>
    </source>
</evidence>
<dbReference type="InterPro" id="IPR052337">
    <property type="entry name" value="SAT4-like"/>
</dbReference>
<dbReference type="EMBL" id="GL385400">
    <property type="protein sequence ID" value="EJT71661.1"/>
    <property type="molecule type" value="Genomic_DNA"/>
</dbReference>
<feature type="transmembrane region" description="Helical" evidence="7">
    <location>
        <begin position="102"/>
        <end position="121"/>
    </location>
</feature>
<proteinExistence type="inferred from homology"/>
<gene>
    <name evidence="10" type="primary">20351373</name>
    <name evidence="9" type="ORF">GGTG_10915</name>
</gene>
<reference evidence="9" key="2">
    <citation type="submission" date="2010-07" db="EMBL/GenBank/DDBJ databases">
        <authorList>
            <consortium name="The Broad Institute Genome Sequencing Platform"/>
            <consortium name="Broad Institute Genome Sequencing Center for Infectious Disease"/>
            <person name="Ma L.-J."/>
            <person name="Dead R."/>
            <person name="Young S."/>
            <person name="Zeng Q."/>
            <person name="Koehrsen M."/>
            <person name="Alvarado L."/>
            <person name="Berlin A."/>
            <person name="Chapman S.B."/>
            <person name="Chen Z."/>
            <person name="Freedman E."/>
            <person name="Gellesch M."/>
            <person name="Goldberg J."/>
            <person name="Griggs A."/>
            <person name="Gujja S."/>
            <person name="Heilman E.R."/>
            <person name="Heiman D."/>
            <person name="Hepburn T."/>
            <person name="Howarth C."/>
            <person name="Jen D."/>
            <person name="Larson L."/>
            <person name="Mehta T."/>
            <person name="Neiman D."/>
            <person name="Pearson M."/>
            <person name="Roberts A."/>
            <person name="Saif S."/>
            <person name="Shea T."/>
            <person name="Shenoy N."/>
            <person name="Sisk P."/>
            <person name="Stolte C."/>
            <person name="Sykes S."/>
            <person name="Walk T."/>
            <person name="White J."/>
            <person name="Yandava C."/>
            <person name="Haas B."/>
            <person name="Nusbaum C."/>
            <person name="Birren B."/>
        </authorList>
    </citation>
    <scope>NUCLEOTIDE SEQUENCE</scope>
    <source>
        <strain evidence="9">R3-111a-1</strain>
    </source>
</reference>
<feature type="transmembrane region" description="Helical" evidence="7">
    <location>
        <begin position="20"/>
        <end position="39"/>
    </location>
</feature>
<evidence type="ECO:0000313" key="10">
    <source>
        <dbReference type="EnsemblFungi" id="EJT71661"/>
    </source>
</evidence>
<comment type="subcellular location">
    <subcellularLocation>
        <location evidence="1">Membrane</location>
        <topology evidence="1">Multi-pass membrane protein</topology>
    </subcellularLocation>
</comment>
<dbReference type="InterPro" id="IPR049326">
    <property type="entry name" value="Rhodopsin_dom_fungi"/>
</dbReference>
<dbReference type="VEuPathDB" id="FungiDB:GGTG_10915"/>
<dbReference type="PANTHER" id="PTHR33048:SF146">
    <property type="entry name" value="INTEGRAL MEMBRANE PROTEIN"/>
    <property type="match status" value="1"/>
</dbReference>
<evidence type="ECO:0000256" key="4">
    <source>
        <dbReference type="ARBA" id="ARBA00023136"/>
    </source>
</evidence>
<keyword evidence="2 7" id="KW-0812">Transmembrane</keyword>
<reference evidence="11" key="1">
    <citation type="submission" date="2010-07" db="EMBL/GenBank/DDBJ databases">
        <title>The genome sequence of Gaeumannomyces graminis var. tritici strain R3-111a-1.</title>
        <authorList>
            <consortium name="The Broad Institute Genome Sequencing Platform"/>
            <person name="Ma L.-J."/>
            <person name="Dead R."/>
            <person name="Young S."/>
            <person name="Zeng Q."/>
            <person name="Koehrsen M."/>
            <person name="Alvarado L."/>
            <person name="Berlin A."/>
            <person name="Chapman S.B."/>
            <person name="Chen Z."/>
            <person name="Freedman E."/>
            <person name="Gellesch M."/>
            <person name="Goldberg J."/>
            <person name="Griggs A."/>
            <person name="Gujja S."/>
            <person name="Heilman E.R."/>
            <person name="Heiman D."/>
            <person name="Hepburn T."/>
            <person name="Howarth C."/>
            <person name="Jen D."/>
            <person name="Larson L."/>
            <person name="Mehta T."/>
            <person name="Neiman D."/>
            <person name="Pearson M."/>
            <person name="Roberts A."/>
            <person name="Saif S."/>
            <person name="Shea T."/>
            <person name="Shenoy N."/>
            <person name="Sisk P."/>
            <person name="Stolte C."/>
            <person name="Sykes S."/>
            <person name="Walk T."/>
            <person name="White J."/>
            <person name="Yandava C."/>
            <person name="Haas B."/>
            <person name="Nusbaum C."/>
            <person name="Birren B."/>
        </authorList>
    </citation>
    <scope>NUCLEOTIDE SEQUENCE [LARGE SCALE GENOMIC DNA]</scope>
    <source>
        <strain evidence="11">R3-111a-1</strain>
    </source>
</reference>
<reference evidence="10" key="4">
    <citation type="journal article" date="2015" name="G3 (Bethesda)">
        <title>Genome sequences of three phytopathogenic species of the Magnaporthaceae family of fungi.</title>
        <authorList>
            <person name="Okagaki L.H."/>
            <person name="Nunes C.C."/>
            <person name="Sailsbery J."/>
            <person name="Clay B."/>
            <person name="Brown D."/>
            <person name="John T."/>
            <person name="Oh Y."/>
            <person name="Young N."/>
            <person name="Fitzgerald M."/>
            <person name="Haas B.J."/>
            <person name="Zeng Q."/>
            <person name="Young S."/>
            <person name="Adiconis X."/>
            <person name="Fan L."/>
            <person name="Levin J.Z."/>
            <person name="Mitchell T.K."/>
            <person name="Okubara P.A."/>
            <person name="Farman M.L."/>
            <person name="Kohn L.M."/>
            <person name="Birren B."/>
            <person name="Ma L.-J."/>
            <person name="Dean R.A."/>
        </authorList>
    </citation>
    <scope>NUCLEOTIDE SEQUENCE</scope>
    <source>
        <strain evidence="10">R3-111a-1</strain>
    </source>
</reference>
<dbReference type="RefSeq" id="XP_009227058.1">
    <property type="nucleotide sequence ID" value="XM_009228794.1"/>
</dbReference>
<dbReference type="GO" id="GO:0016020">
    <property type="term" value="C:membrane"/>
    <property type="evidence" value="ECO:0007669"/>
    <property type="project" value="UniProtKB-SubCell"/>
</dbReference>
<feature type="region of interest" description="Disordered" evidence="6">
    <location>
        <begin position="282"/>
        <end position="321"/>
    </location>
</feature>
<reference evidence="10" key="5">
    <citation type="submission" date="2018-04" db="UniProtKB">
        <authorList>
            <consortium name="EnsemblFungi"/>
        </authorList>
    </citation>
    <scope>IDENTIFICATION</scope>
    <source>
        <strain evidence="10">R3-111a-1</strain>
    </source>
</reference>
<keyword evidence="11" id="KW-1185">Reference proteome</keyword>
<evidence type="ECO:0000256" key="5">
    <source>
        <dbReference type="ARBA" id="ARBA00038359"/>
    </source>
</evidence>
<protein>
    <recommendedName>
        <fullName evidence="8">Rhodopsin domain-containing protein</fullName>
    </recommendedName>
</protein>
<feature type="transmembrane region" description="Helical" evidence="7">
    <location>
        <begin position="247"/>
        <end position="272"/>
    </location>
</feature>
<dbReference type="OrthoDB" id="5273647at2759"/>
<dbReference type="eggNOG" id="ENOG502S2VF">
    <property type="taxonomic scope" value="Eukaryota"/>
</dbReference>
<dbReference type="EnsemblFungi" id="EJT71661">
    <property type="protein sequence ID" value="EJT71661"/>
    <property type="gene ID" value="GGTG_10915"/>
</dbReference>
<dbReference type="PANTHER" id="PTHR33048">
    <property type="entry name" value="PTH11-LIKE INTEGRAL MEMBRANE PROTEIN (AFU_ORTHOLOGUE AFUA_5G11245)"/>
    <property type="match status" value="1"/>
</dbReference>
<keyword evidence="3 7" id="KW-1133">Transmembrane helix</keyword>
<feature type="domain" description="Rhodopsin" evidence="8">
    <location>
        <begin position="37"/>
        <end position="271"/>
    </location>
</feature>
<accession>J3PBP4</accession>
<evidence type="ECO:0000259" key="8">
    <source>
        <dbReference type="Pfam" id="PF20684"/>
    </source>
</evidence>
<dbReference type="AlphaFoldDB" id="J3PBP4"/>
<evidence type="ECO:0000256" key="6">
    <source>
        <dbReference type="SAM" id="MobiDB-lite"/>
    </source>
</evidence>
<evidence type="ECO:0000256" key="2">
    <source>
        <dbReference type="ARBA" id="ARBA00022692"/>
    </source>
</evidence>
<sequence length="423" mass="45803">MGWVDNATPEVEAISDYKLIIAICILMSVVSISVVCARLHIRRTNHGLRADDHMATLSMFFALLYSIICIVQTKYGLGLPIALRPKPNLIPYTRWNFGGRPIYQMGISFFKVALLISYLRLFQGTSHRGYRAAVWITIVAVVLGHLGCSLSLVLACNPVYKSWEPLTPGTCLPPGPSFTGYAIVTIVSDIAVTIIPLPVLIKLNVNLSKKIGLVVIFVLGIFTTICSVLRYLQIDRIQFGDGNSTMLVLWGVIEFNVGNIVSSLPFLAPVFLRRAKEYRSRYQQGSAGPSGSGRSGRNRGGSQKLNSFGGGGGGGGSKPFYKTDESYMLDTVVDNTSSSDNKKGQGNRDGISSAASSPPPTTLQNRSEEEILKGSSAAAAHSDDLNTQSQGHERGNSGIMKSVTYSVRVDKDQDGYNTPGRAR</sequence>
<feature type="compositionally biased region" description="Gly residues" evidence="6">
    <location>
        <begin position="308"/>
        <end position="317"/>
    </location>
</feature>
<evidence type="ECO:0000256" key="1">
    <source>
        <dbReference type="ARBA" id="ARBA00004141"/>
    </source>
</evidence>
<name>J3PBP4_GAET3</name>
<dbReference type="GeneID" id="20351373"/>
<organism evidence="9">
    <name type="scientific">Gaeumannomyces tritici (strain R3-111a-1)</name>
    <name type="common">Wheat and barley take-all root rot fungus</name>
    <name type="synonym">Gaeumannomyces graminis var. tritici</name>
    <dbReference type="NCBI Taxonomy" id="644352"/>
    <lineage>
        <taxon>Eukaryota</taxon>
        <taxon>Fungi</taxon>
        <taxon>Dikarya</taxon>
        <taxon>Ascomycota</taxon>
        <taxon>Pezizomycotina</taxon>
        <taxon>Sordariomycetes</taxon>
        <taxon>Sordariomycetidae</taxon>
        <taxon>Magnaporthales</taxon>
        <taxon>Magnaporthaceae</taxon>
        <taxon>Gaeumannomyces</taxon>
    </lineage>
</organism>
<reference evidence="9" key="3">
    <citation type="submission" date="2010-09" db="EMBL/GenBank/DDBJ databases">
        <title>Annotation of Gaeumannomyces graminis var. tritici R3-111a-1.</title>
        <authorList>
            <consortium name="The Broad Institute Genome Sequencing Platform"/>
            <person name="Ma L.-J."/>
            <person name="Dead R."/>
            <person name="Young S.K."/>
            <person name="Zeng Q."/>
            <person name="Gargeya S."/>
            <person name="Fitzgerald M."/>
            <person name="Haas B."/>
            <person name="Abouelleil A."/>
            <person name="Alvarado L."/>
            <person name="Arachchi H.M."/>
            <person name="Berlin A."/>
            <person name="Brown A."/>
            <person name="Chapman S.B."/>
            <person name="Chen Z."/>
            <person name="Dunbar C."/>
            <person name="Freedman E."/>
            <person name="Gearin G."/>
            <person name="Gellesch M."/>
            <person name="Goldberg J."/>
            <person name="Griggs A."/>
            <person name="Gujja S."/>
            <person name="Heiman D."/>
            <person name="Howarth C."/>
            <person name="Larson L."/>
            <person name="Lui A."/>
            <person name="MacDonald P.J.P."/>
            <person name="Mehta T."/>
            <person name="Montmayeur A."/>
            <person name="Murphy C."/>
            <person name="Neiman D."/>
            <person name="Pearson M."/>
            <person name="Priest M."/>
            <person name="Roberts A."/>
            <person name="Saif S."/>
            <person name="Shea T."/>
            <person name="Shenoy N."/>
            <person name="Sisk P."/>
            <person name="Stolte C."/>
            <person name="Sykes S."/>
            <person name="Yandava C."/>
            <person name="Wortman J."/>
            <person name="Nusbaum C."/>
            <person name="Birren B."/>
        </authorList>
    </citation>
    <scope>NUCLEOTIDE SEQUENCE</scope>
    <source>
        <strain evidence="9">R3-111a-1</strain>
    </source>
</reference>
<dbReference type="Proteomes" id="UP000006039">
    <property type="component" value="Unassembled WGS sequence"/>
</dbReference>
<evidence type="ECO:0000313" key="9">
    <source>
        <dbReference type="EMBL" id="EJT71661.1"/>
    </source>
</evidence>
<dbReference type="Pfam" id="PF20684">
    <property type="entry name" value="Fung_rhodopsin"/>
    <property type="match status" value="1"/>
</dbReference>
<feature type="transmembrane region" description="Helical" evidence="7">
    <location>
        <begin position="180"/>
        <end position="201"/>
    </location>
</feature>
<keyword evidence="4 7" id="KW-0472">Membrane</keyword>
<evidence type="ECO:0000256" key="7">
    <source>
        <dbReference type="SAM" id="Phobius"/>
    </source>
</evidence>
<dbReference type="HOGENOM" id="CLU_028200_2_1_1"/>
<feature type="transmembrane region" description="Helical" evidence="7">
    <location>
        <begin position="60"/>
        <end position="82"/>
    </location>
</feature>
<feature type="transmembrane region" description="Helical" evidence="7">
    <location>
        <begin position="213"/>
        <end position="232"/>
    </location>
</feature>
<evidence type="ECO:0000256" key="3">
    <source>
        <dbReference type="ARBA" id="ARBA00022989"/>
    </source>
</evidence>
<feature type="transmembrane region" description="Helical" evidence="7">
    <location>
        <begin position="133"/>
        <end position="160"/>
    </location>
</feature>
<feature type="region of interest" description="Disordered" evidence="6">
    <location>
        <begin position="334"/>
        <end position="423"/>
    </location>
</feature>